<keyword evidence="2" id="KW-1185">Reference proteome</keyword>
<accession>A0A368FKB1</accession>
<sequence length="198" mass="22447">MFTLLNFCSLQMGDHFFIQPNFKDASRSQLQNHTCASFFHNSTASLTMNEVDPIVHSEPLTQVVKQMQIQLNEFLISMASKLYDIMRLPKVILPEEPNPSASVLSALQQQQGFTPHEALLSILWSFTRCAGCVPESTSEVPATPSRQRMRHLLHLLRKGTQRPPMLQQGHGGAYPLQTQKGQYPHIFQRIKLNLPLLV</sequence>
<evidence type="ECO:0000313" key="2">
    <source>
        <dbReference type="Proteomes" id="UP000252519"/>
    </source>
</evidence>
<proteinExistence type="predicted"/>
<gene>
    <name evidence="1" type="ORF">ANCCAN_22774</name>
</gene>
<dbReference type="AlphaFoldDB" id="A0A368FKB1"/>
<dbReference type="Proteomes" id="UP000252519">
    <property type="component" value="Unassembled WGS sequence"/>
</dbReference>
<name>A0A368FKB1_ANCCA</name>
<organism evidence="1 2">
    <name type="scientific">Ancylostoma caninum</name>
    <name type="common">Dog hookworm</name>
    <dbReference type="NCBI Taxonomy" id="29170"/>
    <lineage>
        <taxon>Eukaryota</taxon>
        <taxon>Metazoa</taxon>
        <taxon>Ecdysozoa</taxon>
        <taxon>Nematoda</taxon>
        <taxon>Chromadorea</taxon>
        <taxon>Rhabditida</taxon>
        <taxon>Rhabditina</taxon>
        <taxon>Rhabditomorpha</taxon>
        <taxon>Strongyloidea</taxon>
        <taxon>Ancylostomatidae</taxon>
        <taxon>Ancylostomatinae</taxon>
        <taxon>Ancylostoma</taxon>
    </lineage>
</organism>
<reference evidence="1 2" key="1">
    <citation type="submission" date="2014-10" db="EMBL/GenBank/DDBJ databases">
        <title>Draft genome of the hookworm Ancylostoma caninum.</title>
        <authorList>
            <person name="Mitreva M."/>
        </authorList>
    </citation>
    <scope>NUCLEOTIDE SEQUENCE [LARGE SCALE GENOMIC DNA]</scope>
    <source>
        <strain evidence="1 2">Baltimore</strain>
    </source>
</reference>
<comment type="caution">
    <text evidence="1">The sequence shown here is derived from an EMBL/GenBank/DDBJ whole genome shotgun (WGS) entry which is preliminary data.</text>
</comment>
<evidence type="ECO:0000313" key="1">
    <source>
        <dbReference type="EMBL" id="RCN31439.1"/>
    </source>
</evidence>
<protein>
    <submittedName>
        <fullName evidence="1">Uncharacterized protein</fullName>
    </submittedName>
</protein>
<dbReference type="EMBL" id="JOJR01001301">
    <property type="protein sequence ID" value="RCN31439.1"/>
    <property type="molecule type" value="Genomic_DNA"/>
</dbReference>